<dbReference type="PROSITE" id="PS51257">
    <property type="entry name" value="PROKAR_LIPOPROTEIN"/>
    <property type="match status" value="1"/>
</dbReference>
<dbReference type="KEGG" id="cni:Calni_0444"/>
<organism evidence="1 2">
    <name type="scientific">Calditerrivibrio nitroreducens (strain DSM 19672 / NBRC 101217 / Yu37-1)</name>
    <dbReference type="NCBI Taxonomy" id="768670"/>
    <lineage>
        <taxon>Bacteria</taxon>
        <taxon>Pseudomonadati</taxon>
        <taxon>Deferribacterota</taxon>
        <taxon>Deferribacteres</taxon>
        <taxon>Deferribacterales</taxon>
        <taxon>Calditerrivibrionaceae</taxon>
    </lineage>
</organism>
<dbReference type="EMBL" id="CP002347">
    <property type="protein sequence ID" value="ADR18357.1"/>
    <property type="molecule type" value="Genomic_DNA"/>
</dbReference>
<dbReference type="AlphaFoldDB" id="E4TEV1"/>
<sequence length="129" mass="14565" precursor="true">MKKIFLFFGIAYLFYGCSVYMASKSEGMKPLEFQKNLAKCNNRTCVLLMGPKVISSTKHSDGTMTEEYRFAIDTGATSRAVMHGLLDVATIGIWEIAGTPIESSKQKNSYLFLKITYDKDENIIRTDIR</sequence>
<dbReference type="Proteomes" id="UP000007039">
    <property type="component" value="Chromosome"/>
</dbReference>
<evidence type="ECO:0000313" key="1">
    <source>
        <dbReference type="EMBL" id="ADR18357.1"/>
    </source>
</evidence>
<dbReference type="eggNOG" id="ENOG5034CHA">
    <property type="taxonomic scope" value="Bacteria"/>
</dbReference>
<dbReference type="STRING" id="768670.Calni_0444"/>
<name>E4TEV1_CALNY</name>
<dbReference type="HOGENOM" id="CLU_1956854_0_0_0"/>
<protein>
    <submittedName>
        <fullName evidence="1">Uncharacterized protein</fullName>
    </submittedName>
</protein>
<dbReference type="RefSeq" id="WP_013450572.1">
    <property type="nucleotide sequence ID" value="NC_014758.1"/>
</dbReference>
<proteinExistence type="predicted"/>
<evidence type="ECO:0000313" key="2">
    <source>
        <dbReference type="Proteomes" id="UP000007039"/>
    </source>
</evidence>
<reference key="1">
    <citation type="submission" date="2010-11" db="EMBL/GenBank/DDBJ databases">
        <title>The complete genome of chromosome of Calditerrivibrio nitroreducens DSM 19672.</title>
        <authorList>
            <consortium name="US DOE Joint Genome Institute (JGI-PGF)"/>
            <person name="Lucas S."/>
            <person name="Copeland A."/>
            <person name="Lapidus A."/>
            <person name="Bruce D."/>
            <person name="Goodwin L."/>
            <person name="Pitluck S."/>
            <person name="Kyrpides N."/>
            <person name="Mavromatis K."/>
            <person name="Ivanova N."/>
            <person name="Mikhailova N."/>
            <person name="Zeytun A."/>
            <person name="Brettin T."/>
            <person name="Detter J.C."/>
            <person name="Tapia R."/>
            <person name="Han C."/>
            <person name="Land M."/>
            <person name="Hauser L."/>
            <person name="Markowitz V."/>
            <person name="Cheng J.-F."/>
            <person name="Hugenholtz P."/>
            <person name="Woyke T."/>
            <person name="Wu D."/>
            <person name="Spring S."/>
            <person name="Schroeder M."/>
            <person name="Brambilla E."/>
            <person name="Klenk H.-P."/>
            <person name="Eisen J.A."/>
        </authorList>
    </citation>
    <scope>NUCLEOTIDE SEQUENCE [LARGE SCALE GENOMIC DNA]</scope>
    <source>
        <strain>DSM 19672</strain>
    </source>
</reference>
<keyword evidence="2" id="KW-1185">Reference proteome</keyword>
<gene>
    <name evidence="1" type="ordered locus">Calni_0444</name>
</gene>
<accession>E4TEV1</accession>
<dbReference type="OrthoDB" id="8563325at2"/>
<reference evidence="1 2" key="2">
    <citation type="journal article" date="2011" name="Stand. Genomic Sci.">
        <title>Complete genome sequence of Calditerrivibrio nitroreducens type strain (Yu37-1).</title>
        <authorList>
            <person name="Pitluck S."/>
            <person name="Sikorski J."/>
            <person name="Zeytun A."/>
            <person name="Lapidus A."/>
            <person name="Nolan M."/>
            <person name="Lucas S."/>
            <person name="Hammon N."/>
            <person name="Deshpande S."/>
            <person name="Cheng J.F."/>
            <person name="Tapia R."/>
            <person name="Han C."/>
            <person name="Goodwin L."/>
            <person name="Liolios K."/>
            <person name="Pagani I."/>
            <person name="Ivanova N."/>
            <person name="Mavromatis K."/>
            <person name="Pati A."/>
            <person name="Chen A."/>
            <person name="Palaniappan K."/>
            <person name="Hauser L."/>
            <person name="Chang Y.J."/>
            <person name="Jeffries C.D."/>
            <person name="Detter J.C."/>
            <person name="Brambilla E."/>
            <person name="Djao O.D."/>
            <person name="Rohde M."/>
            <person name="Spring S."/>
            <person name="Goker M."/>
            <person name="Woyke T."/>
            <person name="Bristow J."/>
            <person name="Eisen J.A."/>
            <person name="Markowitz V."/>
            <person name="Hugenholtz P."/>
            <person name="Kyrpides N.C."/>
            <person name="Klenk H.P."/>
            <person name="Land M."/>
        </authorList>
    </citation>
    <scope>NUCLEOTIDE SEQUENCE [LARGE SCALE GENOMIC DNA]</scope>
    <source>
        <strain evidence="2">DSM 19672 / NBRC 101217 / Yu37-1</strain>
    </source>
</reference>